<evidence type="ECO:0000256" key="7">
    <source>
        <dbReference type="SAM" id="SignalP"/>
    </source>
</evidence>
<keyword evidence="6" id="KW-0326">Glycosidase</keyword>
<evidence type="ECO:0000256" key="2">
    <source>
        <dbReference type="ARBA" id="ARBA00007951"/>
    </source>
</evidence>
<comment type="similarity">
    <text evidence="2">Belongs to the glycosyl hydrolase 29 family.</text>
</comment>
<evidence type="ECO:0000256" key="3">
    <source>
        <dbReference type="ARBA" id="ARBA00012662"/>
    </source>
</evidence>
<proteinExistence type="inferred from homology"/>
<evidence type="ECO:0000256" key="4">
    <source>
        <dbReference type="ARBA" id="ARBA00022729"/>
    </source>
</evidence>
<evidence type="ECO:0000313" key="10">
    <source>
        <dbReference type="EMBL" id="EXZ46604.1"/>
    </source>
</evidence>
<dbReference type="Gene3D" id="2.60.40.1180">
    <property type="entry name" value="Golgi alpha-mannosidase II"/>
    <property type="match status" value="1"/>
</dbReference>
<dbReference type="SUPFAM" id="SSF51445">
    <property type="entry name" value="(Trans)glycosidases"/>
    <property type="match status" value="1"/>
</dbReference>
<dbReference type="EMBL" id="JGDM01000007">
    <property type="protein sequence ID" value="EXZ46604.1"/>
    <property type="molecule type" value="Genomic_DNA"/>
</dbReference>
<comment type="caution">
    <text evidence="10">The sequence shown here is derived from an EMBL/GenBank/DDBJ whole genome shotgun (WGS) entry which is preliminary data.</text>
</comment>
<dbReference type="PATRIC" id="fig|1339280.3.peg.326"/>
<protein>
    <recommendedName>
        <fullName evidence="3">alpha-L-fucosidase</fullName>
        <ecNumber evidence="3">3.2.1.51</ecNumber>
    </recommendedName>
</protein>
<dbReference type="Gene3D" id="3.20.20.80">
    <property type="entry name" value="Glycosidases"/>
    <property type="match status" value="1"/>
</dbReference>
<evidence type="ECO:0000313" key="11">
    <source>
        <dbReference type="Proteomes" id="UP000022272"/>
    </source>
</evidence>
<dbReference type="InterPro" id="IPR031919">
    <property type="entry name" value="Fucosidase_C"/>
</dbReference>
<keyword evidence="5" id="KW-0378">Hydrolase</keyword>
<dbReference type="PROSITE" id="PS51257">
    <property type="entry name" value="PROKAR_LIPOPROTEIN"/>
    <property type="match status" value="1"/>
</dbReference>
<dbReference type="Proteomes" id="UP000022272">
    <property type="component" value="Unassembled WGS sequence"/>
</dbReference>
<dbReference type="GO" id="GO:0016139">
    <property type="term" value="P:glycoside catabolic process"/>
    <property type="evidence" value="ECO:0007669"/>
    <property type="project" value="TreeGrafter"/>
</dbReference>
<dbReference type="AlphaFoldDB" id="A0A016AHZ7"/>
<evidence type="ECO:0000256" key="6">
    <source>
        <dbReference type="ARBA" id="ARBA00023295"/>
    </source>
</evidence>
<dbReference type="GO" id="GO:0005764">
    <property type="term" value="C:lysosome"/>
    <property type="evidence" value="ECO:0007669"/>
    <property type="project" value="TreeGrafter"/>
</dbReference>
<dbReference type="InterPro" id="IPR013780">
    <property type="entry name" value="Glyco_hydro_b"/>
</dbReference>
<evidence type="ECO:0000259" key="8">
    <source>
        <dbReference type="Pfam" id="PF01120"/>
    </source>
</evidence>
<dbReference type="SMART" id="SM00812">
    <property type="entry name" value="Alpha_L_fucos"/>
    <property type="match status" value="1"/>
</dbReference>
<dbReference type="InterPro" id="IPR016286">
    <property type="entry name" value="FUC_metazoa-typ"/>
</dbReference>
<organism evidence="10 11">
    <name type="scientific">Bacteroides fragilis str. 2-F-2 #4</name>
    <dbReference type="NCBI Taxonomy" id="1339280"/>
    <lineage>
        <taxon>Bacteria</taxon>
        <taxon>Pseudomonadati</taxon>
        <taxon>Bacteroidota</taxon>
        <taxon>Bacteroidia</taxon>
        <taxon>Bacteroidales</taxon>
        <taxon>Bacteroidaceae</taxon>
        <taxon>Bacteroides</taxon>
    </lineage>
</organism>
<feature type="chain" id="PRO_5001480772" description="alpha-L-fucosidase" evidence="7">
    <location>
        <begin position="24"/>
        <end position="511"/>
    </location>
</feature>
<comment type="function">
    <text evidence="1">Alpha-L-fucosidase is responsible for hydrolyzing the alpha-1,6-linked fucose joined to the reducing-end N-acetylglucosamine of the carbohydrate moieties of glycoproteins.</text>
</comment>
<dbReference type="PIRSF" id="PIRSF001092">
    <property type="entry name" value="Alpha-L-fucosidase"/>
    <property type="match status" value="1"/>
</dbReference>
<dbReference type="InterPro" id="IPR057739">
    <property type="entry name" value="Glyco_hydro_29_N"/>
</dbReference>
<evidence type="ECO:0000256" key="1">
    <source>
        <dbReference type="ARBA" id="ARBA00004071"/>
    </source>
</evidence>
<evidence type="ECO:0000259" key="9">
    <source>
        <dbReference type="Pfam" id="PF16757"/>
    </source>
</evidence>
<dbReference type="PANTHER" id="PTHR10030:SF37">
    <property type="entry name" value="ALPHA-L-FUCOSIDASE-RELATED"/>
    <property type="match status" value="1"/>
</dbReference>
<accession>A0A016AHZ7</accession>
<feature type="signal peptide" evidence="7">
    <location>
        <begin position="1"/>
        <end position="23"/>
    </location>
</feature>
<evidence type="ECO:0000256" key="5">
    <source>
        <dbReference type="ARBA" id="ARBA00022801"/>
    </source>
</evidence>
<dbReference type="PANTHER" id="PTHR10030">
    <property type="entry name" value="ALPHA-L-FUCOSIDASE"/>
    <property type="match status" value="1"/>
</dbReference>
<dbReference type="RefSeq" id="WP_032569610.1">
    <property type="nucleotide sequence ID" value="NZ_JGDM01000007.1"/>
</dbReference>
<dbReference type="Pfam" id="PF16757">
    <property type="entry name" value="Fucosidase_C"/>
    <property type="match status" value="1"/>
</dbReference>
<reference evidence="10 11" key="1">
    <citation type="submission" date="2014-02" db="EMBL/GenBank/DDBJ databases">
        <authorList>
            <person name="Sears C."/>
            <person name="Carroll K."/>
            <person name="Sack B.R."/>
            <person name="Qadri F."/>
            <person name="Myers L.L."/>
            <person name="Chung G.-T."/>
            <person name="Escheverria P."/>
            <person name="Fraser C.M."/>
            <person name="Sadzewicz L."/>
            <person name="Shefchek K.A."/>
            <person name="Tallon L."/>
            <person name="Das S.P."/>
            <person name="Daugherty S."/>
            <person name="Mongodin E.F."/>
        </authorList>
    </citation>
    <scope>NUCLEOTIDE SEQUENCE [LARGE SCALE GENOMIC DNA]</scope>
    <source>
        <strain evidence="10 11">2-F-2 #4</strain>
    </source>
</reference>
<sequence length="511" mass="58357">MKKIFAYTYIAFTGALAACSNHANTYSPNITTVASPKGTVAFQPDSASIAQHYQEPEWFRDAKFGIFIHWGVYSVPAYGSEWYARFMYQKGSDINQYHEKTYGKLTEFGYKDFIPLFKAEKFNPDEWMETIKASGAQYIVPVAEHHDGFAMYNSTFNIWNAVNMGPKRDIIGELKKATTKAGLRFGLSSHRCENAWFYEYGMQIPSDVQDTTITLYGERLHEPDGPGGMNPAVDKYEGTNARSREQFLKHTYELIDQYQPDLIWFDWTVGKTPFQPTFYKFMAYYYNNAKDWGKEVVVNTKFGYGDNIQVFDIERGKSDEIRCFPWQTDTSIGKKSWSYCVGEENKDPDHIIDDFVDIVSKNGNLLLNIGPKADGTIADEQKHVLQEIGKWLKVNGEAIYASRPWVVSGEGDTKGTSGYMTDNQKTEYTAQDIRFTTRGEALYAISLSWTDGKITIRNLAKGNANIPEIKYVYMLGCNETLQWEQTSNGLEVQFPQNAPTDYAHVLKIEYK</sequence>
<dbReference type="Pfam" id="PF01120">
    <property type="entry name" value="Alpha_L_fucos"/>
    <property type="match status" value="1"/>
</dbReference>
<dbReference type="InterPro" id="IPR000933">
    <property type="entry name" value="Glyco_hydro_29"/>
</dbReference>
<name>A0A016AHZ7_BACFG</name>
<keyword evidence="4 7" id="KW-0732">Signal</keyword>
<dbReference type="InterPro" id="IPR017853">
    <property type="entry name" value="GH"/>
</dbReference>
<dbReference type="GO" id="GO:0006004">
    <property type="term" value="P:fucose metabolic process"/>
    <property type="evidence" value="ECO:0007669"/>
    <property type="project" value="InterPro"/>
</dbReference>
<feature type="domain" description="Glycoside hydrolase family 29 N-terminal" evidence="8">
    <location>
        <begin position="37"/>
        <end position="397"/>
    </location>
</feature>
<dbReference type="GO" id="GO:0004560">
    <property type="term" value="F:alpha-L-fucosidase activity"/>
    <property type="evidence" value="ECO:0007669"/>
    <property type="project" value="InterPro"/>
</dbReference>
<dbReference type="EC" id="3.2.1.51" evidence="3"/>
<feature type="domain" description="Alpha-L-fucosidase C-terminal" evidence="9">
    <location>
        <begin position="428"/>
        <end position="509"/>
    </location>
</feature>
<gene>
    <name evidence="10" type="ORF">M076_0337</name>
</gene>